<dbReference type="eggNOG" id="KOG0660">
    <property type="taxonomic scope" value="Eukaryota"/>
</dbReference>
<comment type="similarity">
    <text evidence="10">Belongs to the protein kinase superfamily. Ser/Thr protein kinase family. MAP kinase subfamily.</text>
</comment>
<dbReference type="PANTHER" id="PTHR24055">
    <property type="entry name" value="MITOGEN-ACTIVATED PROTEIN KINASE"/>
    <property type="match status" value="1"/>
</dbReference>
<dbReference type="SUPFAM" id="SSF56112">
    <property type="entry name" value="Protein kinase-like (PK-like)"/>
    <property type="match status" value="1"/>
</dbReference>
<dbReference type="CTD" id="6749766"/>
<dbReference type="PhylomeDB" id="B3RK04"/>
<dbReference type="InterPro" id="IPR003527">
    <property type="entry name" value="MAP_kinase_CS"/>
</dbReference>
<evidence type="ECO:0000256" key="4">
    <source>
        <dbReference type="ARBA" id="ARBA00022777"/>
    </source>
</evidence>
<comment type="activity regulation">
    <text evidence="10">Activated by threonine and tyrosine phosphorylation.</text>
</comment>
<dbReference type="InParanoid" id="B3RK04"/>
<dbReference type="KEGG" id="tad:TRIADDRAFT_814"/>
<dbReference type="RefSeq" id="XP_002108552.1">
    <property type="nucleotide sequence ID" value="XM_002108516.1"/>
</dbReference>
<dbReference type="Proteomes" id="UP000009022">
    <property type="component" value="Unassembled WGS sequence"/>
</dbReference>
<dbReference type="InterPro" id="IPR011009">
    <property type="entry name" value="Kinase-like_dom_sf"/>
</dbReference>
<dbReference type="EMBL" id="DS985241">
    <property type="protein sequence ID" value="EDV29350.1"/>
    <property type="molecule type" value="Genomic_DNA"/>
</dbReference>
<dbReference type="InterPro" id="IPR050117">
    <property type="entry name" value="MAPK"/>
</dbReference>
<keyword evidence="4 10" id="KW-0418">Kinase</keyword>
<dbReference type="PROSITE" id="PS00107">
    <property type="entry name" value="PROTEIN_KINASE_ATP"/>
    <property type="match status" value="1"/>
</dbReference>
<evidence type="ECO:0000256" key="1">
    <source>
        <dbReference type="ARBA" id="ARBA00022527"/>
    </source>
</evidence>
<feature type="binding site" evidence="8">
    <location>
        <position position="49"/>
    </location>
    <ligand>
        <name>ATP</name>
        <dbReference type="ChEBI" id="CHEBI:30616"/>
    </ligand>
</feature>
<evidence type="ECO:0000256" key="7">
    <source>
        <dbReference type="ARBA" id="ARBA00048312"/>
    </source>
</evidence>
<dbReference type="AlphaFoldDB" id="B3RK04"/>
<reference evidence="12 13" key="1">
    <citation type="journal article" date="2008" name="Nature">
        <title>The Trichoplax genome and the nature of placozoans.</title>
        <authorList>
            <person name="Srivastava M."/>
            <person name="Begovic E."/>
            <person name="Chapman J."/>
            <person name="Putnam N.H."/>
            <person name="Hellsten U."/>
            <person name="Kawashima T."/>
            <person name="Kuo A."/>
            <person name="Mitros T."/>
            <person name="Salamov A."/>
            <person name="Carpenter M.L."/>
            <person name="Signorovitch A.Y."/>
            <person name="Moreno M.A."/>
            <person name="Kamm K."/>
            <person name="Grimwood J."/>
            <person name="Schmutz J."/>
            <person name="Shapiro H."/>
            <person name="Grigoriev I.V."/>
            <person name="Buss L.W."/>
            <person name="Schierwater B."/>
            <person name="Dellaporta S.L."/>
            <person name="Rokhsar D.S."/>
        </authorList>
    </citation>
    <scope>NUCLEOTIDE SEQUENCE [LARGE SCALE GENOMIC DNA]</scope>
    <source>
        <strain evidence="12 13">Grell-BS-1999</strain>
    </source>
</reference>
<dbReference type="Pfam" id="PF00069">
    <property type="entry name" value="Pkinase"/>
    <property type="match status" value="1"/>
</dbReference>
<protein>
    <recommendedName>
        <fullName evidence="10">Mitogen-activated protein kinase</fullName>
        <ecNumber evidence="10">2.7.11.24</ecNumber>
    </recommendedName>
</protein>
<dbReference type="GO" id="GO:0005524">
    <property type="term" value="F:ATP binding"/>
    <property type="evidence" value="ECO:0007669"/>
    <property type="project" value="UniProtKB-UniRule"/>
</dbReference>
<dbReference type="GO" id="GO:0005634">
    <property type="term" value="C:nucleus"/>
    <property type="evidence" value="ECO:0000318"/>
    <property type="project" value="GO_Central"/>
</dbReference>
<evidence type="ECO:0000256" key="10">
    <source>
        <dbReference type="RuleBase" id="RU361165"/>
    </source>
</evidence>
<evidence type="ECO:0000256" key="3">
    <source>
        <dbReference type="ARBA" id="ARBA00022741"/>
    </source>
</evidence>
<dbReference type="GO" id="GO:0005737">
    <property type="term" value="C:cytoplasm"/>
    <property type="evidence" value="ECO:0000318"/>
    <property type="project" value="GO_Central"/>
</dbReference>
<dbReference type="SMART" id="SM00220">
    <property type="entry name" value="S_TKc"/>
    <property type="match status" value="1"/>
</dbReference>
<evidence type="ECO:0000256" key="2">
    <source>
        <dbReference type="ARBA" id="ARBA00022679"/>
    </source>
</evidence>
<dbReference type="OMA" id="FMTQYVS"/>
<dbReference type="GO" id="GO:0004674">
    <property type="term" value="F:protein serine/threonine kinase activity"/>
    <property type="evidence" value="ECO:0000318"/>
    <property type="project" value="GO_Central"/>
</dbReference>
<dbReference type="InterPro" id="IPR017441">
    <property type="entry name" value="Protein_kinase_ATP_BS"/>
</dbReference>
<dbReference type="GO" id="GO:0106310">
    <property type="term" value="F:protein serine kinase activity"/>
    <property type="evidence" value="ECO:0007669"/>
    <property type="project" value="RHEA"/>
</dbReference>
<keyword evidence="1 9" id="KW-0723">Serine/threonine-protein kinase</keyword>
<sequence length="350" mass="40169">LSLQDLTTVQIIFDVHLRYKPIECIGAGAYGVVCSAIDNRTGCRVAIKKIAKVFDNLILAKRTYRELKILRHFKHDNIIAIREILLANQADGQDIYVIFDLMETDLHHIIHSQQPLTNDHMQFFMYQLLRGLKYIHSANVLHRDLKPSNLLINSNCELKIGDFGMARCISSSQIDHTTYMTEYVATRWYRAPELMLSLQGYTRAIDMWSVGCIFAEMLGRKQLFPGKTYVHQLRLIIGVLGTPCHQFLLSSGAERVRKYIDSLPQRQRIAWTVLFPSITEHALTLLDQLLQFDPSQRLNVEEALLHPYLASLHDAEDEPVCTSSFDFDFEKNTLSSNALKEVIVDEIKSF</sequence>
<feature type="non-terminal residue" evidence="12">
    <location>
        <position position="350"/>
    </location>
</feature>
<dbReference type="PROSITE" id="PS50011">
    <property type="entry name" value="PROTEIN_KINASE_DOM"/>
    <property type="match status" value="1"/>
</dbReference>
<organism evidence="12 13">
    <name type="scientific">Trichoplax adhaerens</name>
    <name type="common">Trichoplax reptans</name>
    <dbReference type="NCBI Taxonomy" id="10228"/>
    <lineage>
        <taxon>Eukaryota</taxon>
        <taxon>Metazoa</taxon>
        <taxon>Placozoa</taxon>
        <taxon>Uniplacotomia</taxon>
        <taxon>Trichoplacea</taxon>
        <taxon>Trichoplacidae</taxon>
        <taxon>Trichoplax</taxon>
    </lineage>
</organism>
<dbReference type="GO" id="GO:0035556">
    <property type="term" value="P:intracellular signal transduction"/>
    <property type="evidence" value="ECO:0000318"/>
    <property type="project" value="GO_Central"/>
</dbReference>
<dbReference type="OrthoDB" id="192887at2759"/>
<name>B3RK04_TRIAD</name>
<dbReference type="InterPro" id="IPR008271">
    <property type="entry name" value="Ser/Thr_kinase_AS"/>
</dbReference>
<proteinExistence type="inferred from homology"/>
<dbReference type="EC" id="2.7.11.24" evidence="10"/>
<dbReference type="GO" id="GO:0004707">
    <property type="term" value="F:MAP kinase activity"/>
    <property type="evidence" value="ECO:0007669"/>
    <property type="project" value="UniProtKB-EC"/>
</dbReference>
<dbReference type="FunFam" id="1.10.510.10:FF:000013">
    <property type="entry name" value="Mitogen-activated protein kinase"/>
    <property type="match status" value="1"/>
</dbReference>
<keyword evidence="2 10" id="KW-0808">Transferase</keyword>
<evidence type="ECO:0000256" key="5">
    <source>
        <dbReference type="ARBA" id="ARBA00022840"/>
    </source>
</evidence>
<dbReference type="InterPro" id="IPR000719">
    <property type="entry name" value="Prot_kinase_dom"/>
</dbReference>
<dbReference type="FunFam" id="3.30.200.20:FF:000046">
    <property type="entry name" value="Mitogen-activated protein kinase"/>
    <property type="match status" value="1"/>
</dbReference>
<dbReference type="GeneID" id="6749766"/>
<keyword evidence="10" id="KW-0460">Magnesium</keyword>
<comment type="catalytic activity">
    <reaction evidence="6 10">
        <text>L-threonyl-[protein] + ATP = O-phospho-L-threonyl-[protein] + ADP + H(+)</text>
        <dbReference type="Rhea" id="RHEA:46608"/>
        <dbReference type="Rhea" id="RHEA-COMP:11060"/>
        <dbReference type="Rhea" id="RHEA-COMP:11605"/>
        <dbReference type="ChEBI" id="CHEBI:15378"/>
        <dbReference type="ChEBI" id="CHEBI:30013"/>
        <dbReference type="ChEBI" id="CHEBI:30616"/>
        <dbReference type="ChEBI" id="CHEBI:61977"/>
        <dbReference type="ChEBI" id="CHEBI:456216"/>
        <dbReference type="EC" id="2.7.11.24"/>
    </reaction>
</comment>
<evidence type="ECO:0000256" key="8">
    <source>
        <dbReference type="PROSITE-ProRule" id="PRU10141"/>
    </source>
</evidence>
<feature type="non-terminal residue" evidence="12">
    <location>
        <position position="1"/>
    </location>
</feature>
<comment type="cofactor">
    <cofactor evidence="10">
        <name>Mg(2+)</name>
        <dbReference type="ChEBI" id="CHEBI:18420"/>
    </cofactor>
</comment>
<keyword evidence="13" id="KW-1185">Reference proteome</keyword>
<keyword evidence="3 8" id="KW-0547">Nucleotide-binding</keyword>
<dbReference type="STRING" id="10228.B3RK04"/>
<keyword evidence="5 8" id="KW-0067">ATP-binding</keyword>
<evidence type="ECO:0000313" key="13">
    <source>
        <dbReference type="Proteomes" id="UP000009022"/>
    </source>
</evidence>
<dbReference type="PROSITE" id="PS00108">
    <property type="entry name" value="PROTEIN_KINASE_ST"/>
    <property type="match status" value="1"/>
</dbReference>
<dbReference type="CDD" id="cd07855">
    <property type="entry name" value="STKc_ERK5"/>
    <property type="match status" value="1"/>
</dbReference>
<evidence type="ECO:0000256" key="9">
    <source>
        <dbReference type="RuleBase" id="RU000304"/>
    </source>
</evidence>
<dbReference type="Gene3D" id="3.30.200.20">
    <property type="entry name" value="Phosphorylase Kinase, domain 1"/>
    <property type="match status" value="1"/>
</dbReference>
<accession>B3RK04</accession>
<feature type="domain" description="Protein kinase" evidence="11">
    <location>
        <begin position="19"/>
        <end position="309"/>
    </location>
</feature>
<evidence type="ECO:0000313" key="12">
    <source>
        <dbReference type="EMBL" id="EDV29350.1"/>
    </source>
</evidence>
<dbReference type="HOGENOM" id="CLU_000288_181_1_1"/>
<dbReference type="PROSITE" id="PS01351">
    <property type="entry name" value="MAPK"/>
    <property type="match status" value="1"/>
</dbReference>
<evidence type="ECO:0000259" key="11">
    <source>
        <dbReference type="PROSITE" id="PS50011"/>
    </source>
</evidence>
<dbReference type="Gene3D" id="1.10.510.10">
    <property type="entry name" value="Transferase(Phosphotransferase) domain 1"/>
    <property type="match status" value="1"/>
</dbReference>
<comment type="catalytic activity">
    <reaction evidence="7">
        <text>L-seryl-[protein] + ATP = O-phospho-L-seryl-[protein] + ADP + H(+)</text>
        <dbReference type="Rhea" id="RHEA:17989"/>
        <dbReference type="Rhea" id="RHEA-COMP:9863"/>
        <dbReference type="Rhea" id="RHEA-COMP:11604"/>
        <dbReference type="ChEBI" id="CHEBI:15378"/>
        <dbReference type="ChEBI" id="CHEBI:29999"/>
        <dbReference type="ChEBI" id="CHEBI:30616"/>
        <dbReference type="ChEBI" id="CHEBI:83421"/>
        <dbReference type="ChEBI" id="CHEBI:456216"/>
        <dbReference type="EC" id="2.7.11.24"/>
    </reaction>
</comment>
<gene>
    <name evidence="12" type="ORF">TRIADDRAFT_814</name>
</gene>
<evidence type="ECO:0000256" key="6">
    <source>
        <dbReference type="ARBA" id="ARBA00047592"/>
    </source>
</evidence>